<evidence type="ECO:0000256" key="13">
    <source>
        <dbReference type="ARBA" id="ARBA00023303"/>
    </source>
</evidence>
<dbReference type="Proteomes" id="UP001230268">
    <property type="component" value="Unassembled WGS sequence"/>
</dbReference>
<dbReference type="GO" id="GO:0032469">
    <property type="term" value="P:endoplasmic reticulum calcium ion homeostasis"/>
    <property type="evidence" value="ECO:0007669"/>
    <property type="project" value="InterPro"/>
</dbReference>
<gene>
    <name evidence="15" type="ORF">BgAZ_403590</name>
</gene>
<keyword evidence="12 14" id="KW-0472">Membrane</keyword>
<evidence type="ECO:0000256" key="10">
    <source>
        <dbReference type="ARBA" id="ARBA00023054"/>
    </source>
</evidence>
<evidence type="ECO:0000256" key="6">
    <source>
        <dbReference type="ARBA" id="ARBA00022692"/>
    </source>
</evidence>
<evidence type="ECO:0000256" key="9">
    <source>
        <dbReference type="ARBA" id="ARBA00022989"/>
    </source>
</evidence>
<dbReference type="SMART" id="SM01415">
    <property type="entry name" value="DUF106"/>
    <property type="match status" value="1"/>
</dbReference>
<evidence type="ECO:0000256" key="11">
    <source>
        <dbReference type="ARBA" id="ARBA00023065"/>
    </source>
</evidence>
<dbReference type="InterPro" id="IPR008559">
    <property type="entry name" value="TMCO1"/>
</dbReference>
<keyword evidence="4" id="KW-0109">Calcium transport</keyword>
<evidence type="ECO:0000256" key="14">
    <source>
        <dbReference type="SAM" id="Phobius"/>
    </source>
</evidence>
<dbReference type="InterPro" id="IPR002809">
    <property type="entry name" value="EMC3/TMCO1"/>
</dbReference>
<keyword evidence="3" id="KW-0813">Transport</keyword>
<dbReference type="PANTHER" id="PTHR20917:SF0">
    <property type="entry name" value="CALCIUM LOAD-ACTIVATED CALCIUM CHANNEL"/>
    <property type="match status" value="1"/>
</dbReference>
<keyword evidence="11" id="KW-0406">Ion transport</keyword>
<accession>A0AAD8LK57</accession>
<dbReference type="EMBL" id="JAVEPI010000004">
    <property type="protein sequence ID" value="KAK1442329.1"/>
    <property type="molecule type" value="Genomic_DNA"/>
</dbReference>
<keyword evidence="16" id="KW-1185">Reference proteome</keyword>
<keyword evidence="9 14" id="KW-1133">Transmembrane helix</keyword>
<reference evidence="15" key="1">
    <citation type="submission" date="2023-08" db="EMBL/GenBank/DDBJ databases">
        <title>Draft sequence of the Babesia gibsoni genome.</title>
        <authorList>
            <person name="Yamagishi J.Y."/>
            <person name="Xuan X.X."/>
        </authorList>
    </citation>
    <scope>NUCLEOTIDE SEQUENCE</scope>
    <source>
        <strain evidence="15">Azabu</strain>
    </source>
</reference>
<organism evidence="15 16">
    <name type="scientific">Babesia gibsoni</name>
    <dbReference type="NCBI Taxonomy" id="33632"/>
    <lineage>
        <taxon>Eukaryota</taxon>
        <taxon>Sar</taxon>
        <taxon>Alveolata</taxon>
        <taxon>Apicomplexa</taxon>
        <taxon>Aconoidasida</taxon>
        <taxon>Piroplasmida</taxon>
        <taxon>Babesiidae</taxon>
        <taxon>Babesia</taxon>
    </lineage>
</organism>
<proteinExistence type="inferred from homology"/>
<name>A0AAD8LK57_BABGI</name>
<evidence type="ECO:0000256" key="5">
    <source>
        <dbReference type="ARBA" id="ARBA00022673"/>
    </source>
</evidence>
<keyword evidence="10" id="KW-0175">Coiled coil</keyword>
<feature type="transmembrane region" description="Helical" evidence="14">
    <location>
        <begin position="93"/>
        <end position="113"/>
    </location>
</feature>
<comment type="subcellular location">
    <subcellularLocation>
        <location evidence="1">Endoplasmic reticulum membrane</location>
        <topology evidence="1">Multi-pass membrane protein</topology>
    </subcellularLocation>
</comment>
<evidence type="ECO:0000256" key="2">
    <source>
        <dbReference type="ARBA" id="ARBA00006537"/>
    </source>
</evidence>
<sequence length="192" mass="21723">MADVELPPFDKRALLTVIVFSVLSGILKEALSYLLVYRRKDYQQKLANLREKYEEYHRKAVVFSPVTNATGSTYQTSKALLEATKELKKMHNVYNVISGVLFMVLMVLTMSYFEGTVVAKLPFTPIYPIYMFTQGDSAGSDKTNCSATCIYTMLSMAVKDLLQVLSGYRTPVSAFMESTLVNSIDYEKEKQQ</sequence>
<keyword evidence="6 14" id="KW-0812">Transmembrane</keyword>
<evidence type="ECO:0000313" key="15">
    <source>
        <dbReference type="EMBL" id="KAK1442329.1"/>
    </source>
</evidence>
<comment type="caution">
    <text evidence="15">The sequence shown here is derived from an EMBL/GenBank/DDBJ whole genome shotgun (WGS) entry which is preliminary data.</text>
</comment>
<evidence type="ECO:0008006" key="17">
    <source>
        <dbReference type="Google" id="ProtNLM"/>
    </source>
</evidence>
<evidence type="ECO:0000256" key="7">
    <source>
        <dbReference type="ARBA" id="ARBA00022824"/>
    </source>
</evidence>
<dbReference type="PANTHER" id="PTHR20917">
    <property type="entry name" value="PNAS-RELATED"/>
    <property type="match status" value="1"/>
</dbReference>
<evidence type="ECO:0000256" key="8">
    <source>
        <dbReference type="ARBA" id="ARBA00022837"/>
    </source>
</evidence>
<evidence type="ECO:0000256" key="1">
    <source>
        <dbReference type="ARBA" id="ARBA00004477"/>
    </source>
</evidence>
<evidence type="ECO:0000256" key="4">
    <source>
        <dbReference type="ARBA" id="ARBA00022568"/>
    </source>
</evidence>
<protein>
    <recommendedName>
        <fullName evidence="17">CLAC channel</fullName>
    </recommendedName>
</protein>
<dbReference type="GO" id="GO:0005789">
    <property type="term" value="C:endoplasmic reticulum membrane"/>
    <property type="evidence" value="ECO:0007669"/>
    <property type="project" value="UniProtKB-SubCell"/>
</dbReference>
<keyword evidence="7" id="KW-0256">Endoplasmic reticulum</keyword>
<keyword evidence="13" id="KW-0407">Ion channel</keyword>
<evidence type="ECO:0000313" key="16">
    <source>
        <dbReference type="Proteomes" id="UP001230268"/>
    </source>
</evidence>
<comment type="similarity">
    <text evidence="2">Belongs to the TMCO1 family.</text>
</comment>
<feature type="transmembrane region" description="Helical" evidence="14">
    <location>
        <begin position="13"/>
        <end position="36"/>
    </location>
</feature>
<dbReference type="GO" id="GO:0005262">
    <property type="term" value="F:calcium channel activity"/>
    <property type="evidence" value="ECO:0007669"/>
    <property type="project" value="UniProtKB-KW"/>
</dbReference>
<dbReference type="AlphaFoldDB" id="A0AAD8LK57"/>
<evidence type="ECO:0000256" key="12">
    <source>
        <dbReference type="ARBA" id="ARBA00023136"/>
    </source>
</evidence>
<dbReference type="Pfam" id="PF01956">
    <property type="entry name" value="EMC3_TMCO1"/>
    <property type="match status" value="1"/>
</dbReference>
<keyword evidence="8" id="KW-0106">Calcium</keyword>
<keyword evidence="5" id="KW-0107">Calcium channel</keyword>
<evidence type="ECO:0000256" key="3">
    <source>
        <dbReference type="ARBA" id="ARBA00022448"/>
    </source>
</evidence>